<evidence type="ECO:0000313" key="1">
    <source>
        <dbReference type="EMBL" id="KAJ7330828.1"/>
    </source>
</evidence>
<dbReference type="AlphaFoldDB" id="A0AAD6ZMZ2"/>
<proteinExistence type="predicted"/>
<protein>
    <submittedName>
        <fullName evidence="1">Uncharacterized protein</fullName>
    </submittedName>
</protein>
<accession>A0AAD6ZMZ2</accession>
<name>A0AAD6ZMZ2_9AGAR</name>
<comment type="caution">
    <text evidence="1">The sequence shown here is derived from an EMBL/GenBank/DDBJ whole genome shotgun (WGS) entry which is preliminary data.</text>
</comment>
<organism evidence="1 2">
    <name type="scientific">Mycena albidolilacea</name>
    <dbReference type="NCBI Taxonomy" id="1033008"/>
    <lineage>
        <taxon>Eukaryota</taxon>
        <taxon>Fungi</taxon>
        <taxon>Dikarya</taxon>
        <taxon>Basidiomycota</taxon>
        <taxon>Agaricomycotina</taxon>
        <taxon>Agaricomycetes</taxon>
        <taxon>Agaricomycetidae</taxon>
        <taxon>Agaricales</taxon>
        <taxon>Marasmiineae</taxon>
        <taxon>Mycenaceae</taxon>
        <taxon>Mycena</taxon>
    </lineage>
</organism>
<reference evidence="1" key="1">
    <citation type="submission" date="2023-03" db="EMBL/GenBank/DDBJ databases">
        <title>Massive genome expansion in bonnet fungi (Mycena s.s.) driven by repeated elements and novel gene families across ecological guilds.</title>
        <authorList>
            <consortium name="Lawrence Berkeley National Laboratory"/>
            <person name="Harder C.B."/>
            <person name="Miyauchi S."/>
            <person name="Viragh M."/>
            <person name="Kuo A."/>
            <person name="Thoen E."/>
            <person name="Andreopoulos B."/>
            <person name="Lu D."/>
            <person name="Skrede I."/>
            <person name="Drula E."/>
            <person name="Henrissat B."/>
            <person name="Morin E."/>
            <person name="Kohler A."/>
            <person name="Barry K."/>
            <person name="LaButti K."/>
            <person name="Morin E."/>
            <person name="Salamov A."/>
            <person name="Lipzen A."/>
            <person name="Mereny Z."/>
            <person name="Hegedus B."/>
            <person name="Baldrian P."/>
            <person name="Stursova M."/>
            <person name="Weitz H."/>
            <person name="Taylor A."/>
            <person name="Grigoriev I.V."/>
            <person name="Nagy L.G."/>
            <person name="Martin F."/>
            <person name="Kauserud H."/>
        </authorList>
    </citation>
    <scope>NUCLEOTIDE SEQUENCE</scope>
    <source>
        <strain evidence="1">CBHHK002</strain>
    </source>
</reference>
<evidence type="ECO:0000313" key="2">
    <source>
        <dbReference type="Proteomes" id="UP001218218"/>
    </source>
</evidence>
<dbReference type="EMBL" id="JARIHO010000036">
    <property type="protein sequence ID" value="KAJ7330828.1"/>
    <property type="molecule type" value="Genomic_DNA"/>
</dbReference>
<dbReference type="Proteomes" id="UP001218218">
    <property type="component" value="Unassembled WGS sequence"/>
</dbReference>
<keyword evidence="2" id="KW-1185">Reference proteome</keyword>
<gene>
    <name evidence="1" type="ORF">DFH08DRAFT_966583</name>
</gene>
<sequence length="141" mass="15677">MLGAISDRARFFPASFAGDGFPFSRADDATYAHPGYLKSSALTPLTLTLCPPSVFPYSLHPLSYPYYFHPRIQRQLNACSWILFPPPDFAPSLFLGWIVKAQRVIFVGLIALPPGTSFGGGRAASLRLRSYNVTTRFVYRI</sequence>